<sequence length="249" mass="26988">MSEAADVSEPWLLVCDIDDTLTGNSEALRKLWQALKERQNTLSLALNSSRPWQSVDETISTYFPEDFEPEAVITGLGTEIRVRGAWLDSWQEQFNEWPDQRVRKLVTDMGYAAHSSAFQTSGKASFEVAGKEAVHSVLNALTDQGIPFRSVYSGTSDLDILAPGGGKDTAMMHLADILEIAPSRTIAAGDSGNDLALFTAAARAIAVGNARRELIAAMPREKTFHATASHAAGVMEGLIEFGLLTDEEC</sequence>
<dbReference type="InterPro" id="IPR023214">
    <property type="entry name" value="HAD_sf"/>
</dbReference>
<keyword evidence="4" id="KW-1185">Reference proteome</keyword>
<dbReference type="SFLD" id="SFLDG01140">
    <property type="entry name" value="C2.B:_Phosphomannomutase_and_P"/>
    <property type="match status" value="1"/>
</dbReference>
<feature type="domain" description="Sucrose phosphatase-like" evidence="2">
    <location>
        <begin position="11"/>
        <end position="241"/>
    </location>
</feature>
<evidence type="ECO:0000313" key="4">
    <source>
        <dbReference type="Proteomes" id="UP001209803"/>
    </source>
</evidence>
<reference evidence="3 4" key="1">
    <citation type="submission" date="2023-03" db="EMBL/GenBank/DDBJ databases">
        <title>Roseibium porphyridii sp. nov. and Roseibium rhodosorbium sp. nov. isolated from marine algae, Porphyridium cruentum and Rhodosorus marinus, respectively.</title>
        <authorList>
            <person name="Lee M.W."/>
            <person name="Choi B.J."/>
            <person name="Lee J.K."/>
            <person name="Choi D.G."/>
            <person name="Baek J.H."/>
            <person name="Bayburt H."/>
            <person name="Kim J.M."/>
            <person name="Han D.M."/>
            <person name="Kim K.H."/>
            <person name="Jeon C.O."/>
        </authorList>
    </citation>
    <scope>NUCLEOTIDE SEQUENCE [LARGE SCALE GENOMIC DNA]</scope>
    <source>
        <strain evidence="3 4">KMA01</strain>
    </source>
</reference>
<evidence type="ECO:0000259" key="2">
    <source>
        <dbReference type="Pfam" id="PF05116"/>
    </source>
</evidence>
<proteinExistence type="predicted"/>
<name>A0ABY8EZE7_9HYPH</name>
<dbReference type="SFLD" id="SFLDG01141">
    <property type="entry name" value="C2.B.1:_Sucrose_Phosphatase_Li"/>
    <property type="match status" value="1"/>
</dbReference>
<dbReference type="GO" id="GO:0016787">
    <property type="term" value="F:hydrolase activity"/>
    <property type="evidence" value="ECO:0007669"/>
    <property type="project" value="UniProtKB-KW"/>
</dbReference>
<dbReference type="PANTHER" id="PTHR46521:SF4">
    <property type="entry name" value="SUCROSE-PHOSPHATASE 2-RELATED"/>
    <property type="match status" value="1"/>
</dbReference>
<dbReference type="SUPFAM" id="SSF56784">
    <property type="entry name" value="HAD-like"/>
    <property type="match status" value="1"/>
</dbReference>
<dbReference type="SFLD" id="SFLDS00003">
    <property type="entry name" value="Haloacid_Dehalogenase"/>
    <property type="match status" value="1"/>
</dbReference>
<evidence type="ECO:0000256" key="1">
    <source>
        <dbReference type="ARBA" id="ARBA00022801"/>
    </source>
</evidence>
<keyword evidence="1 3" id="KW-0378">Hydrolase</keyword>
<evidence type="ECO:0000313" key="3">
    <source>
        <dbReference type="EMBL" id="WFE88426.1"/>
    </source>
</evidence>
<dbReference type="InterPro" id="IPR006380">
    <property type="entry name" value="SPP-like_dom"/>
</dbReference>
<organism evidence="3 4">
    <name type="scientific">Roseibium porphyridii</name>
    <dbReference type="NCBI Taxonomy" id="2866279"/>
    <lineage>
        <taxon>Bacteria</taxon>
        <taxon>Pseudomonadati</taxon>
        <taxon>Pseudomonadota</taxon>
        <taxon>Alphaproteobacteria</taxon>
        <taxon>Hyphomicrobiales</taxon>
        <taxon>Stappiaceae</taxon>
        <taxon>Roseibium</taxon>
    </lineage>
</organism>
<accession>A0ABY8EZE7</accession>
<dbReference type="Gene3D" id="3.90.1070.10">
    <property type="match status" value="1"/>
</dbReference>
<dbReference type="Gene3D" id="3.40.50.1000">
    <property type="entry name" value="HAD superfamily/HAD-like"/>
    <property type="match status" value="1"/>
</dbReference>
<dbReference type="PANTHER" id="PTHR46521">
    <property type="entry name" value="SUCROSE-PHOSPHATASE 2-RELATED"/>
    <property type="match status" value="1"/>
</dbReference>
<dbReference type="RefSeq" id="WP_265681088.1">
    <property type="nucleotide sequence ID" value="NZ_CP120863.1"/>
</dbReference>
<protein>
    <submittedName>
        <fullName evidence="3">HAD family hydrolase</fullName>
    </submittedName>
</protein>
<dbReference type="InterPro" id="IPR051518">
    <property type="entry name" value="Sucrose_Phosphatase"/>
</dbReference>
<dbReference type="EMBL" id="CP120863">
    <property type="protein sequence ID" value="WFE88426.1"/>
    <property type="molecule type" value="Genomic_DNA"/>
</dbReference>
<dbReference type="Proteomes" id="UP001209803">
    <property type="component" value="Chromosome"/>
</dbReference>
<dbReference type="InterPro" id="IPR036412">
    <property type="entry name" value="HAD-like_sf"/>
</dbReference>
<dbReference type="Pfam" id="PF05116">
    <property type="entry name" value="S6PP"/>
    <property type="match status" value="1"/>
</dbReference>
<gene>
    <name evidence="3" type="ORF">K1718_19985</name>
</gene>